<evidence type="ECO:0000313" key="5">
    <source>
        <dbReference type="Proteomes" id="UP001146120"/>
    </source>
</evidence>
<evidence type="ECO:0000256" key="2">
    <source>
        <dbReference type="ARBA" id="ARBA00022723"/>
    </source>
</evidence>
<organism evidence="4 5">
    <name type="scientific">Lagenidium giganteum</name>
    <dbReference type="NCBI Taxonomy" id="4803"/>
    <lineage>
        <taxon>Eukaryota</taxon>
        <taxon>Sar</taxon>
        <taxon>Stramenopiles</taxon>
        <taxon>Oomycota</taxon>
        <taxon>Peronosporomycetes</taxon>
        <taxon>Pythiales</taxon>
        <taxon>Pythiaceae</taxon>
    </lineage>
</organism>
<feature type="non-terminal residue" evidence="4">
    <location>
        <position position="137"/>
    </location>
</feature>
<dbReference type="GO" id="GO:0046872">
    <property type="term" value="F:metal ion binding"/>
    <property type="evidence" value="ECO:0007669"/>
    <property type="project" value="UniProtKB-KW"/>
</dbReference>
<name>A0AAV2YPX1_9STRA</name>
<gene>
    <name evidence="4" type="ORF">N0F65_006560</name>
</gene>
<comment type="cofactor">
    <cofactor evidence="1">
        <name>a divalent metal cation</name>
        <dbReference type="ChEBI" id="CHEBI:60240"/>
    </cofactor>
</comment>
<keyword evidence="5" id="KW-1185">Reference proteome</keyword>
<dbReference type="Proteomes" id="UP001146120">
    <property type="component" value="Unassembled WGS sequence"/>
</dbReference>
<accession>A0AAV2YPX1</accession>
<protein>
    <recommendedName>
        <fullName evidence="3">DDE Tnp4 domain-containing protein</fullName>
    </recommendedName>
</protein>
<dbReference type="InterPro" id="IPR027806">
    <property type="entry name" value="HARBI1_dom"/>
</dbReference>
<dbReference type="Pfam" id="PF13359">
    <property type="entry name" value="DDE_Tnp_4"/>
    <property type="match status" value="1"/>
</dbReference>
<reference evidence="4" key="1">
    <citation type="submission" date="2022-11" db="EMBL/GenBank/DDBJ databases">
        <authorList>
            <person name="Morgan W.R."/>
            <person name="Tartar A."/>
        </authorList>
    </citation>
    <scope>NUCLEOTIDE SEQUENCE</scope>
    <source>
        <strain evidence="4">ARSEF 373</strain>
    </source>
</reference>
<keyword evidence="2" id="KW-0479">Metal-binding</keyword>
<reference evidence="4" key="2">
    <citation type="journal article" date="2023" name="Microbiol Resour">
        <title>Decontamination and Annotation of the Draft Genome Sequence of the Oomycete Lagenidium giganteum ARSEF 373.</title>
        <authorList>
            <person name="Morgan W.R."/>
            <person name="Tartar A."/>
        </authorList>
    </citation>
    <scope>NUCLEOTIDE SEQUENCE</scope>
    <source>
        <strain evidence="4">ARSEF 373</strain>
    </source>
</reference>
<feature type="domain" description="DDE Tnp4" evidence="3">
    <location>
        <begin position="3"/>
        <end position="125"/>
    </location>
</feature>
<evidence type="ECO:0000256" key="1">
    <source>
        <dbReference type="ARBA" id="ARBA00001968"/>
    </source>
</evidence>
<dbReference type="AlphaFoldDB" id="A0AAV2YPX1"/>
<dbReference type="EMBL" id="DAKRPA010000210">
    <property type="protein sequence ID" value="DAZ95307.1"/>
    <property type="molecule type" value="Genomic_DNA"/>
</dbReference>
<evidence type="ECO:0000313" key="4">
    <source>
        <dbReference type="EMBL" id="DAZ95307.1"/>
    </source>
</evidence>
<evidence type="ECO:0000259" key="3">
    <source>
        <dbReference type="Pfam" id="PF13359"/>
    </source>
</evidence>
<comment type="caution">
    <text evidence="4">The sequence shown here is derived from an EMBL/GenBank/DDBJ whole genome shotgun (WGS) entry which is preliminary data.</text>
</comment>
<proteinExistence type="predicted"/>
<sequence length="137" mass="15767">MCRPSRQQRFSYNGHERKHALKYQSVITPDGIVRHLHGPVPGTRHDAFLLATSTLRDEMRALPTSGSTRYIIYGDPAYSRNDCIISSFQGSTLNDDQLTFSKRMSKVRVSVEWVFGDVVRHWAFTDFVKKQKLHLQA</sequence>